<gene>
    <name evidence="2" type="ORF">SAMN05216252_11048</name>
</gene>
<name>A0A239I814_9ACTN</name>
<dbReference type="EMBL" id="FZOF01000010">
    <property type="protein sequence ID" value="SNS90026.1"/>
    <property type="molecule type" value="Genomic_DNA"/>
</dbReference>
<proteinExistence type="predicted"/>
<keyword evidence="3" id="KW-1185">Reference proteome</keyword>
<protein>
    <submittedName>
        <fullName evidence="2">Uncharacterized protein</fullName>
    </submittedName>
</protein>
<sequence>MRSDGGAGRGGAIPARLSGVVLVLCGLLAALGICGHAGPPDDAYGPARTLVSSHVAYVADEVCTDAHDPGRRGNGCSPAEHTPVTLGSAPLPHLPGGEPPSVWPPAVAAAGLGAPSPGIVRSLDLHMLQIQRT</sequence>
<dbReference type="AlphaFoldDB" id="A0A239I814"/>
<evidence type="ECO:0000313" key="3">
    <source>
        <dbReference type="Proteomes" id="UP000198280"/>
    </source>
</evidence>
<reference evidence="2 3" key="1">
    <citation type="submission" date="2017-06" db="EMBL/GenBank/DDBJ databases">
        <authorList>
            <person name="Kim H.J."/>
            <person name="Triplett B.A."/>
        </authorList>
    </citation>
    <scope>NUCLEOTIDE SEQUENCE [LARGE SCALE GENOMIC DNA]</scope>
    <source>
        <strain evidence="2 3">CGMCC 4.1858</strain>
    </source>
</reference>
<accession>A0A239I814</accession>
<dbReference type="RefSeq" id="WP_143681605.1">
    <property type="nucleotide sequence ID" value="NZ_FZOF01000010.1"/>
</dbReference>
<dbReference type="Proteomes" id="UP000198280">
    <property type="component" value="Unassembled WGS sequence"/>
</dbReference>
<feature type="region of interest" description="Disordered" evidence="1">
    <location>
        <begin position="67"/>
        <end position="98"/>
    </location>
</feature>
<evidence type="ECO:0000313" key="2">
    <source>
        <dbReference type="EMBL" id="SNS90026.1"/>
    </source>
</evidence>
<organism evidence="2 3">
    <name type="scientific">Actinacidiphila glaucinigra</name>
    <dbReference type="NCBI Taxonomy" id="235986"/>
    <lineage>
        <taxon>Bacteria</taxon>
        <taxon>Bacillati</taxon>
        <taxon>Actinomycetota</taxon>
        <taxon>Actinomycetes</taxon>
        <taxon>Kitasatosporales</taxon>
        <taxon>Streptomycetaceae</taxon>
        <taxon>Actinacidiphila</taxon>
    </lineage>
</organism>
<evidence type="ECO:0000256" key="1">
    <source>
        <dbReference type="SAM" id="MobiDB-lite"/>
    </source>
</evidence>